<evidence type="ECO:0000256" key="1">
    <source>
        <dbReference type="SAM" id="SignalP"/>
    </source>
</evidence>
<dbReference type="HOGENOM" id="CLU_1065112_0_0_5"/>
<name>A0A017HVM5_9RHOB</name>
<sequence>MRLVLLTLAVLLLAPGARAEERLRDEVTGLLRSQDCAMPLERIEGVFTVMGHDLAELEAAVDGLLESGGAALSPDRRTLVLAPEACRPRIEIPREVEAVPWIEERLALARGCRRPLGVLEGEAREAGVAAEEFERAVRDLSAVGRYMTEGEALGLRADLCGPGREPDRPLARVEALRTEGLRATIGLLAMERGCRLPLSDRPALLRDLGATAVERMGLGRELSPDAAAALERRLAETLADPGPAYRIDRAAGEIVAIHCRP</sequence>
<reference evidence="2 3" key="1">
    <citation type="submission" date="2013-02" db="EMBL/GenBank/DDBJ databases">
        <authorList>
            <person name="Fiebig A."/>
            <person name="Goeker M."/>
            <person name="Klenk H.-P.P."/>
        </authorList>
    </citation>
    <scope>NUCLEOTIDE SEQUENCE [LARGE SCALE GENOMIC DNA]</scope>
    <source>
        <strain evidence="2 3">DSM 19309</strain>
    </source>
</reference>
<dbReference type="AlphaFoldDB" id="A0A017HVM5"/>
<gene>
    <name evidence="2" type="ORF">Rumeso_00536</name>
</gene>
<evidence type="ECO:0000313" key="2">
    <source>
        <dbReference type="EMBL" id="EYD77809.1"/>
    </source>
</evidence>
<evidence type="ECO:0000313" key="3">
    <source>
        <dbReference type="Proteomes" id="UP000019666"/>
    </source>
</evidence>
<organism evidence="2 3">
    <name type="scientific">Rubellimicrobium mesophilum DSM 19309</name>
    <dbReference type="NCBI Taxonomy" id="442562"/>
    <lineage>
        <taxon>Bacteria</taxon>
        <taxon>Pseudomonadati</taxon>
        <taxon>Pseudomonadota</taxon>
        <taxon>Alphaproteobacteria</taxon>
        <taxon>Rhodobacterales</taxon>
        <taxon>Roseobacteraceae</taxon>
        <taxon>Rubellimicrobium</taxon>
    </lineage>
</organism>
<keyword evidence="3" id="KW-1185">Reference proteome</keyword>
<dbReference type="STRING" id="442562.Rumeso_00536"/>
<feature type="signal peptide" evidence="1">
    <location>
        <begin position="1"/>
        <end position="19"/>
    </location>
</feature>
<accession>A0A017HVM5</accession>
<dbReference type="EMBL" id="AOSK01000021">
    <property type="protein sequence ID" value="EYD77809.1"/>
    <property type="molecule type" value="Genomic_DNA"/>
</dbReference>
<feature type="chain" id="PRO_5001493223" description="Lipoprotein" evidence="1">
    <location>
        <begin position="20"/>
        <end position="261"/>
    </location>
</feature>
<dbReference type="Proteomes" id="UP000019666">
    <property type="component" value="Unassembled WGS sequence"/>
</dbReference>
<comment type="caution">
    <text evidence="2">The sequence shown here is derived from an EMBL/GenBank/DDBJ whole genome shotgun (WGS) entry which is preliminary data.</text>
</comment>
<keyword evidence="1" id="KW-0732">Signal</keyword>
<proteinExistence type="predicted"/>
<evidence type="ECO:0008006" key="4">
    <source>
        <dbReference type="Google" id="ProtNLM"/>
    </source>
</evidence>
<dbReference type="RefSeq" id="WP_037281198.1">
    <property type="nucleotide sequence ID" value="NZ_KK088582.1"/>
</dbReference>
<protein>
    <recommendedName>
        <fullName evidence="4">Lipoprotein</fullName>
    </recommendedName>
</protein>